<name>A0A6A6UAH1_9PEZI</name>
<dbReference type="AlphaFoldDB" id="A0A6A6UAH1"/>
<gene>
    <name evidence="1" type="ORF">BT63DRAFT_424676</name>
</gene>
<sequence>MASSNKLIRPRRGTRFKGISDFGPSQLHTLLKIAKMKPYVHQFGAHICLTFPTDLERNQNEGITVTTYCL</sequence>
<evidence type="ECO:0000313" key="2">
    <source>
        <dbReference type="Proteomes" id="UP000799302"/>
    </source>
</evidence>
<reference evidence="1" key="1">
    <citation type="journal article" date="2020" name="Stud. Mycol.">
        <title>101 Dothideomycetes genomes: a test case for predicting lifestyles and emergence of pathogens.</title>
        <authorList>
            <person name="Haridas S."/>
            <person name="Albert R."/>
            <person name="Binder M."/>
            <person name="Bloem J."/>
            <person name="Labutti K."/>
            <person name="Salamov A."/>
            <person name="Andreopoulos B."/>
            <person name="Baker S."/>
            <person name="Barry K."/>
            <person name="Bills G."/>
            <person name="Bluhm B."/>
            <person name="Cannon C."/>
            <person name="Castanera R."/>
            <person name="Culley D."/>
            <person name="Daum C."/>
            <person name="Ezra D."/>
            <person name="Gonzalez J."/>
            <person name="Henrissat B."/>
            <person name="Kuo A."/>
            <person name="Liang C."/>
            <person name="Lipzen A."/>
            <person name="Lutzoni F."/>
            <person name="Magnuson J."/>
            <person name="Mondo S."/>
            <person name="Nolan M."/>
            <person name="Ohm R."/>
            <person name="Pangilinan J."/>
            <person name="Park H.-J."/>
            <person name="Ramirez L."/>
            <person name="Alfaro M."/>
            <person name="Sun H."/>
            <person name="Tritt A."/>
            <person name="Yoshinaga Y."/>
            <person name="Zwiers L.-H."/>
            <person name="Turgeon B."/>
            <person name="Goodwin S."/>
            <person name="Spatafora J."/>
            <person name="Crous P."/>
            <person name="Grigoriev I."/>
        </authorList>
    </citation>
    <scope>NUCLEOTIDE SEQUENCE</scope>
    <source>
        <strain evidence="1">CBS 115976</strain>
    </source>
</reference>
<evidence type="ECO:0000313" key="1">
    <source>
        <dbReference type="EMBL" id="KAF2668950.1"/>
    </source>
</evidence>
<dbReference type="Gene3D" id="3.20.20.100">
    <property type="entry name" value="NADP-dependent oxidoreductase domain"/>
    <property type="match status" value="1"/>
</dbReference>
<protein>
    <submittedName>
        <fullName evidence="1">Uncharacterized protein</fullName>
    </submittedName>
</protein>
<keyword evidence="2" id="KW-1185">Reference proteome</keyword>
<organism evidence="1 2">
    <name type="scientific">Microthyrium microscopicum</name>
    <dbReference type="NCBI Taxonomy" id="703497"/>
    <lineage>
        <taxon>Eukaryota</taxon>
        <taxon>Fungi</taxon>
        <taxon>Dikarya</taxon>
        <taxon>Ascomycota</taxon>
        <taxon>Pezizomycotina</taxon>
        <taxon>Dothideomycetes</taxon>
        <taxon>Dothideomycetes incertae sedis</taxon>
        <taxon>Microthyriales</taxon>
        <taxon>Microthyriaceae</taxon>
        <taxon>Microthyrium</taxon>
    </lineage>
</organism>
<dbReference type="Proteomes" id="UP000799302">
    <property type="component" value="Unassembled WGS sequence"/>
</dbReference>
<dbReference type="EMBL" id="MU004235">
    <property type="protein sequence ID" value="KAF2668950.1"/>
    <property type="molecule type" value="Genomic_DNA"/>
</dbReference>
<proteinExistence type="predicted"/>
<accession>A0A6A6UAH1</accession>
<dbReference type="InterPro" id="IPR036812">
    <property type="entry name" value="NAD(P)_OxRdtase_dom_sf"/>
</dbReference>
<dbReference type="SUPFAM" id="SSF51430">
    <property type="entry name" value="NAD(P)-linked oxidoreductase"/>
    <property type="match status" value="1"/>
</dbReference>